<dbReference type="AlphaFoldDB" id="A0A2P2MLI3"/>
<accession>A0A2P2MLI3</accession>
<keyword evidence="1" id="KW-0812">Transmembrane</keyword>
<keyword evidence="1" id="KW-0472">Membrane</keyword>
<reference evidence="2" key="1">
    <citation type="submission" date="2018-02" db="EMBL/GenBank/DDBJ databases">
        <title>Rhizophora mucronata_Transcriptome.</title>
        <authorList>
            <person name="Meera S.P."/>
            <person name="Sreeshan A."/>
            <person name="Augustine A."/>
        </authorList>
    </citation>
    <scope>NUCLEOTIDE SEQUENCE</scope>
    <source>
        <tissue evidence="2">Leaf</tissue>
    </source>
</reference>
<dbReference type="EMBL" id="GGEC01050590">
    <property type="protein sequence ID" value="MBX31074.1"/>
    <property type="molecule type" value="Transcribed_RNA"/>
</dbReference>
<dbReference type="SUPFAM" id="SSF52047">
    <property type="entry name" value="RNI-like"/>
    <property type="match status" value="1"/>
</dbReference>
<organism evidence="2">
    <name type="scientific">Rhizophora mucronata</name>
    <name type="common">Asiatic mangrove</name>
    <dbReference type="NCBI Taxonomy" id="61149"/>
    <lineage>
        <taxon>Eukaryota</taxon>
        <taxon>Viridiplantae</taxon>
        <taxon>Streptophyta</taxon>
        <taxon>Embryophyta</taxon>
        <taxon>Tracheophyta</taxon>
        <taxon>Spermatophyta</taxon>
        <taxon>Magnoliopsida</taxon>
        <taxon>eudicotyledons</taxon>
        <taxon>Gunneridae</taxon>
        <taxon>Pentapetalae</taxon>
        <taxon>rosids</taxon>
        <taxon>fabids</taxon>
        <taxon>Malpighiales</taxon>
        <taxon>Rhizophoraceae</taxon>
        <taxon>Rhizophora</taxon>
    </lineage>
</organism>
<proteinExistence type="predicted"/>
<sequence length="84" mass="9408">MLIACFCLWFMIRFCNLFSVLYVVDLSNLVSLSFRRNNAITAEGMSSFSGLVNLVKLDLERCPGIGGGLVHLNGIFFILLMKPF</sequence>
<keyword evidence="1" id="KW-1133">Transmembrane helix</keyword>
<feature type="transmembrane region" description="Helical" evidence="1">
    <location>
        <begin position="64"/>
        <end position="81"/>
    </location>
</feature>
<name>A0A2P2MLI3_RHIMU</name>
<protein>
    <submittedName>
        <fullName evidence="2">Putative adenylate cyclase regulatory protein</fullName>
    </submittedName>
</protein>
<dbReference type="Gene3D" id="3.80.10.10">
    <property type="entry name" value="Ribonuclease Inhibitor"/>
    <property type="match status" value="1"/>
</dbReference>
<evidence type="ECO:0000256" key="1">
    <source>
        <dbReference type="SAM" id="Phobius"/>
    </source>
</evidence>
<evidence type="ECO:0000313" key="2">
    <source>
        <dbReference type="EMBL" id="MBX31074.1"/>
    </source>
</evidence>
<dbReference type="InterPro" id="IPR032675">
    <property type="entry name" value="LRR_dom_sf"/>
</dbReference>